<feature type="domain" description="TERF2-interacting telomeric protein 1 Myb" evidence="4">
    <location>
        <begin position="228"/>
        <end position="280"/>
    </location>
</feature>
<dbReference type="PANTHER" id="PTHR16466">
    <property type="entry name" value="TELOMERE REPEAT-BINDING FACTOR 2-INTERACTING PROTEIN 1"/>
    <property type="match status" value="1"/>
</dbReference>
<evidence type="ECO:0000256" key="2">
    <source>
        <dbReference type="RuleBase" id="RU367107"/>
    </source>
</evidence>
<keyword evidence="2" id="KW-0158">Chromosome</keyword>
<dbReference type="Proteomes" id="UP001307889">
    <property type="component" value="Chromosome 15"/>
</dbReference>
<proteinExistence type="inferred from homology"/>
<organism evidence="5 6">
    <name type="scientific">Nesidiocoris tenuis</name>
    <dbReference type="NCBI Taxonomy" id="355587"/>
    <lineage>
        <taxon>Eukaryota</taxon>
        <taxon>Metazoa</taxon>
        <taxon>Ecdysozoa</taxon>
        <taxon>Arthropoda</taxon>
        <taxon>Hexapoda</taxon>
        <taxon>Insecta</taxon>
        <taxon>Pterygota</taxon>
        <taxon>Neoptera</taxon>
        <taxon>Paraneoptera</taxon>
        <taxon>Hemiptera</taxon>
        <taxon>Heteroptera</taxon>
        <taxon>Panheteroptera</taxon>
        <taxon>Cimicomorpha</taxon>
        <taxon>Miridae</taxon>
        <taxon>Dicyphina</taxon>
        <taxon>Nesidiocoris</taxon>
    </lineage>
</organism>
<comment type="subcellular location">
    <subcellularLocation>
        <location evidence="2">Nucleus</location>
    </subcellularLocation>
    <subcellularLocation>
        <location evidence="2">Chromosome</location>
        <location evidence="2">Telomere</location>
    </subcellularLocation>
</comment>
<keyword evidence="6" id="KW-1185">Reference proteome</keyword>
<comment type="similarity">
    <text evidence="2">Belongs to the RAP1 family.</text>
</comment>
<comment type="function">
    <text evidence="2">Acts both as a regulator of telomere function and as a transcription regulator. Involved in the regulation of telomere length and protection as a component of the shelterin complex (telosome). Does not bind DNA directly: recruited to telomeric double-stranded 5'-TTAGGG-3' repeats via its interaction with terf2. Independently of its function in telomeres, also acts as a transcription regulator: recruited to extratelomeric 5'-TTAGGG-3' sites via its association with terf2 or other factors, and regulates gene expression.</text>
</comment>
<keyword evidence="2" id="KW-0010">Activator</keyword>
<dbReference type="Gene3D" id="1.10.10.60">
    <property type="entry name" value="Homeodomain-like"/>
    <property type="match status" value="1"/>
</dbReference>
<gene>
    <name evidence="5" type="ORF">NTJ_16050</name>
</gene>
<evidence type="ECO:0000313" key="5">
    <source>
        <dbReference type="EMBL" id="BET03232.1"/>
    </source>
</evidence>
<sequence length="329" mass="38463">MDRMNDKLPLVEVLANPNPKLFTKQDGRPISFHLLAGDDERCLVAAVRKSIRINGGRYIKYFNNMESQSVLLVTDKGFKSANLHWPAIRITLIGDCIRDKCLKDINEYIHPRDDVKRWRKIDLNEIVYAGRGQFSCRRQLPFSRLRSIPLDDTCQYSDIDEITDLRPQDAQIVPIDDPEDEPHDENENGCCQEETNPTPATNDEIEDVKPKMGFSPKRGRGYQDRYRSREKVAILRYLVDNRKFTNLRGDTVWREMACQNICPNRPWQSLKNHFLKYLLPTLDRYDFLTEEQKIKFLSPKSPSRHDSNSDGSSFFHHSSAKRRLCIFRK</sequence>
<dbReference type="InterPro" id="IPR015010">
    <property type="entry name" value="TERF2IP_Myb"/>
</dbReference>
<keyword evidence="2" id="KW-0804">Transcription</keyword>
<dbReference type="PANTHER" id="PTHR16466:SF6">
    <property type="entry name" value="TELOMERIC REPEAT-BINDING FACTOR 2-INTERACTING PROTEIN 1"/>
    <property type="match status" value="1"/>
</dbReference>
<dbReference type="Pfam" id="PF08914">
    <property type="entry name" value="Myb_Rap1"/>
    <property type="match status" value="1"/>
</dbReference>
<accession>A0ABN7BIC7</accession>
<evidence type="ECO:0000313" key="6">
    <source>
        <dbReference type="Proteomes" id="UP001307889"/>
    </source>
</evidence>
<keyword evidence="2" id="KW-0779">Telomere</keyword>
<reference evidence="5 6" key="1">
    <citation type="submission" date="2023-09" db="EMBL/GenBank/DDBJ databases">
        <title>Nesidiocoris tenuis whole genome shotgun sequence.</title>
        <authorList>
            <person name="Shibata T."/>
            <person name="Shimoda M."/>
            <person name="Kobayashi T."/>
            <person name="Uehara T."/>
        </authorList>
    </citation>
    <scope>NUCLEOTIDE SEQUENCE [LARGE SCALE GENOMIC DNA]</scope>
    <source>
        <strain evidence="5 6">Japan</strain>
    </source>
</reference>
<keyword evidence="2" id="KW-0805">Transcription regulation</keyword>
<dbReference type="EMBL" id="AP028923">
    <property type="protein sequence ID" value="BET03232.1"/>
    <property type="molecule type" value="Genomic_DNA"/>
</dbReference>
<name>A0ABN7BIC7_9HEMI</name>
<feature type="region of interest" description="Disordered" evidence="3">
    <location>
        <begin position="177"/>
        <end position="222"/>
    </location>
</feature>
<dbReference type="InterPro" id="IPR039595">
    <property type="entry name" value="TE2IP/Rap1"/>
</dbReference>
<comment type="subunit">
    <text evidence="2">Homodimer.</text>
</comment>
<evidence type="ECO:0000256" key="1">
    <source>
        <dbReference type="ARBA" id="ARBA00023242"/>
    </source>
</evidence>
<evidence type="ECO:0000259" key="4">
    <source>
        <dbReference type="Pfam" id="PF08914"/>
    </source>
</evidence>
<protein>
    <recommendedName>
        <fullName evidence="2">Telomeric repeat-binding factor 2-interacting protein 1</fullName>
        <shortName evidence="2">TERF2-interacting telomeric protein 1</shortName>
    </recommendedName>
    <alternativeName>
        <fullName evidence="2">Repressor/activator protein 1 homolog</fullName>
    </alternativeName>
</protein>
<keyword evidence="1 2" id="KW-0539">Nucleus</keyword>
<evidence type="ECO:0000256" key="3">
    <source>
        <dbReference type="SAM" id="MobiDB-lite"/>
    </source>
</evidence>